<keyword evidence="6 7" id="KW-0804">Transcription</keyword>
<keyword evidence="3 7" id="KW-0889">Transcription antitermination</keyword>
<dbReference type="GO" id="GO:0003723">
    <property type="term" value="F:RNA binding"/>
    <property type="evidence" value="ECO:0007669"/>
    <property type="project" value="UniProtKB-UniRule"/>
</dbReference>
<dbReference type="PROSITE" id="PS50126">
    <property type="entry name" value="S1"/>
    <property type="match status" value="1"/>
</dbReference>
<dbReference type="InterPro" id="IPR003029">
    <property type="entry name" value="S1_domain"/>
</dbReference>
<evidence type="ECO:0000313" key="10">
    <source>
        <dbReference type="EMBL" id="SDO75589.1"/>
    </source>
</evidence>
<keyword evidence="2 7" id="KW-0963">Cytoplasm</keyword>
<dbReference type="EMBL" id="LT629711">
    <property type="protein sequence ID" value="SDO75589.1"/>
    <property type="molecule type" value="Genomic_DNA"/>
</dbReference>
<dbReference type="OrthoDB" id="9807233at2"/>
<feature type="domain" description="S1 motif" evidence="9">
    <location>
        <begin position="137"/>
        <end position="202"/>
    </location>
</feature>
<dbReference type="CDD" id="cd02134">
    <property type="entry name" value="KH-II_NusA_rpt1"/>
    <property type="match status" value="1"/>
</dbReference>
<dbReference type="CDD" id="cd22529">
    <property type="entry name" value="KH-II_NusA_rpt2"/>
    <property type="match status" value="1"/>
</dbReference>
<accession>A0A1H0M572</accession>
<evidence type="ECO:0000256" key="4">
    <source>
        <dbReference type="ARBA" id="ARBA00022884"/>
    </source>
</evidence>
<dbReference type="CDD" id="cd04455">
    <property type="entry name" value="S1_NusA"/>
    <property type="match status" value="1"/>
</dbReference>
<evidence type="ECO:0000256" key="6">
    <source>
        <dbReference type="ARBA" id="ARBA00023163"/>
    </source>
</evidence>
<comment type="similarity">
    <text evidence="7">Belongs to the NusA family.</text>
</comment>
<dbReference type="InterPro" id="IPR012340">
    <property type="entry name" value="NA-bd_OB-fold"/>
</dbReference>
<keyword evidence="5 7" id="KW-0805">Transcription regulation</keyword>
<evidence type="ECO:0000256" key="7">
    <source>
        <dbReference type="HAMAP-Rule" id="MF_00945"/>
    </source>
</evidence>
<comment type="subcellular location">
    <subcellularLocation>
        <location evidence="7">Cytoplasm</location>
    </subcellularLocation>
</comment>
<dbReference type="SUPFAM" id="SSF54814">
    <property type="entry name" value="Prokaryotic type KH domain (KH-domain type II)"/>
    <property type="match status" value="2"/>
</dbReference>
<dbReference type="Gene3D" id="2.40.50.140">
    <property type="entry name" value="Nucleic acid-binding proteins"/>
    <property type="match status" value="1"/>
</dbReference>
<dbReference type="InterPro" id="IPR036555">
    <property type="entry name" value="NusA_N_sf"/>
</dbReference>
<dbReference type="GO" id="GO:0006353">
    <property type="term" value="P:DNA-templated transcription termination"/>
    <property type="evidence" value="ECO:0007669"/>
    <property type="project" value="UniProtKB-UniRule"/>
</dbReference>
<evidence type="ECO:0000256" key="8">
    <source>
        <dbReference type="SAM" id="MobiDB-lite"/>
    </source>
</evidence>
<dbReference type="HAMAP" id="MF_00945_B">
    <property type="entry name" value="NusA_B"/>
    <property type="match status" value="1"/>
</dbReference>
<keyword evidence="11" id="KW-1185">Reference proteome</keyword>
<evidence type="ECO:0000313" key="11">
    <source>
        <dbReference type="Proteomes" id="UP000199077"/>
    </source>
</evidence>
<reference evidence="11" key="1">
    <citation type="submission" date="2016-10" db="EMBL/GenBank/DDBJ databases">
        <authorList>
            <person name="Varghese N."/>
            <person name="Submissions S."/>
        </authorList>
    </citation>
    <scope>NUCLEOTIDE SEQUENCE [LARGE SCALE GENOMIC DNA]</scope>
    <source>
        <strain evidence="11">DSM 22329</strain>
    </source>
</reference>
<dbReference type="SUPFAM" id="SSF50249">
    <property type="entry name" value="Nucleic acid-binding proteins"/>
    <property type="match status" value="1"/>
</dbReference>
<dbReference type="FunFam" id="3.30.300.20:FF:000002">
    <property type="entry name" value="Transcription termination/antitermination protein NusA"/>
    <property type="match status" value="1"/>
</dbReference>
<evidence type="ECO:0000256" key="3">
    <source>
        <dbReference type="ARBA" id="ARBA00022814"/>
    </source>
</evidence>
<dbReference type="NCBIfam" id="TIGR01953">
    <property type="entry name" value="NusA"/>
    <property type="match status" value="1"/>
</dbReference>
<dbReference type="InterPro" id="IPR015946">
    <property type="entry name" value="KH_dom-like_a/b"/>
</dbReference>
<protein>
    <recommendedName>
        <fullName evidence="7">Transcription termination/antitermination protein NusA</fullName>
    </recommendedName>
</protein>
<dbReference type="Pfam" id="PF13184">
    <property type="entry name" value="KH_NusA_1st"/>
    <property type="match status" value="1"/>
</dbReference>
<evidence type="ECO:0000256" key="2">
    <source>
        <dbReference type="ARBA" id="ARBA00022490"/>
    </source>
</evidence>
<keyword evidence="4 7" id="KW-0694">RNA-binding</keyword>
<dbReference type="RefSeq" id="WP_091781029.1">
    <property type="nucleotide sequence ID" value="NZ_LT629711.1"/>
</dbReference>
<dbReference type="Pfam" id="PF26594">
    <property type="entry name" value="KH_NusA_2nd"/>
    <property type="match status" value="1"/>
</dbReference>
<organism evidence="10 11">
    <name type="scientific">Pedococcus dokdonensis</name>
    <dbReference type="NCBI Taxonomy" id="443156"/>
    <lineage>
        <taxon>Bacteria</taxon>
        <taxon>Bacillati</taxon>
        <taxon>Actinomycetota</taxon>
        <taxon>Actinomycetes</taxon>
        <taxon>Micrococcales</taxon>
        <taxon>Intrasporangiaceae</taxon>
        <taxon>Pedococcus</taxon>
    </lineage>
</organism>
<comment type="subunit">
    <text evidence="7">Monomer. Binds directly to the core enzyme of the DNA-dependent RNA polymerase and to nascent RNA.</text>
</comment>
<evidence type="ECO:0000256" key="1">
    <source>
        <dbReference type="ARBA" id="ARBA00022472"/>
    </source>
</evidence>
<sequence length="382" mass="40826">MDIDLAALRALERERDISLDILIPAIEQALLVAYHRTDGAYRNARVELDRKSGHVVVWAKEELEQPEPTPVQPDDDADPDAPAAPVERVAREYGPEFDDTPTGFGRIAAATARQVIVQRLRDLEDDAIMGDFKGREGDVVAGVIQQSPDPRVVTVDFGTVEGILPLAEQVPGERYVHGERLRCFVVSVRRGPKGPQIGLSRTHPNLVRKLFALEVPEIADGSVEIAALAREAGHRTKIAVHSKVAGLNAKGACIGPMGARVRAVMTELHGEKIDIVDYSDDPRTFVAAALSPSRVQSVTIVDQTLRSARVVVPDYQLSLAIGKEGQNARLAAKLTGWRIDIRPDTVGADTPGSPAADGSSQDPSADPAGTPAAGAGDAAGRQ</sequence>
<dbReference type="GO" id="GO:0031564">
    <property type="term" value="P:transcription antitermination"/>
    <property type="evidence" value="ECO:0007669"/>
    <property type="project" value="UniProtKB-UniRule"/>
</dbReference>
<proteinExistence type="inferred from homology"/>
<evidence type="ECO:0000256" key="5">
    <source>
        <dbReference type="ARBA" id="ARBA00023015"/>
    </source>
</evidence>
<dbReference type="PANTHER" id="PTHR22648:SF0">
    <property type="entry name" value="TRANSCRIPTION TERMINATION_ANTITERMINATION PROTEIN NUSA"/>
    <property type="match status" value="1"/>
</dbReference>
<dbReference type="InterPro" id="IPR013735">
    <property type="entry name" value="TF_NusA_N"/>
</dbReference>
<dbReference type="InterPro" id="IPR025249">
    <property type="entry name" value="TF_NusA_KH_1st"/>
</dbReference>
<dbReference type="Gene3D" id="3.30.300.20">
    <property type="match status" value="2"/>
</dbReference>
<dbReference type="GO" id="GO:0005829">
    <property type="term" value="C:cytosol"/>
    <property type="evidence" value="ECO:0007669"/>
    <property type="project" value="TreeGrafter"/>
</dbReference>
<dbReference type="SUPFAM" id="SSF69705">
    <property type="entry name" value="Transcription factor NusA, N-terminal domain"/>
    <property type="match status" value="1"/>
</dbReference>
<dbReference type="AlphaFoldDB" id="A0A1H0M572"/>
<name>A0A1H0M572_9MICO</name>
<dbReference type="Gene3D" id="3.30.1480.10">
    <property type="entry name" value="NusA, N-terminal domain"/>
    <property type="match status" value="1"/>
</dbReference>
<feature type="region of interest" description="Disordered" evidence="8">
    <location>
        <begin position="61"/>
        <end position="82"/>
    </location>
</feature>
<dbReference type="InterPro" id="IPR010213">
    <property type="entry name" value="TF_NusA"/>
</dbReference>
<dbReference type="Proteomes" id="UP000199077">
    <property type="component" value="Chromosome I"/>
</dbReference>
<gene>
    <name evidence="7" type="primary">nusA</name>
    <name evidence="10" type="ORF">SAMN04489867_0502</name>
</gene>
<dbReference type="InterPro" id="IPR058582">
    <property type="entry name" value="KH_NusA_2nd"/>
</dbReference>
<comment type="function">
    <text evidence="7">Participates in both transcription termination and antitermination.</text>
</comment>
<dbReference type="FunFam" id="3.30.300.20:FF:000005">
    <property type="entry name" value="Transcription termination/antitermination protein NusA"/>
    <property type="match status" value="1"/>
</dbReference>
<keyword evidence="1 7" id="KW-0806">Transcription termination</keyword>
<dbReference type="PANTHER" id="PTHR22648">
    <property type="entry name" value="TRANSCRIPTION TERMINATION FACTOR NUSA"/>
    <property type="match status" value="1"/>
</dbReference>
<feature type="compositionally biased region" description="Low complexity" evidence="8">
    <location>
        <begin position="362"/>
        <end position="382"/>
    </location>
</feature>
<dbReference type="SMART" id="SM00316">
    <property type="entry name" value="S1"/>
    <property type="match status" value="1"/>
</dbReference>
<evidence type="ECO:0000259" key="9">
    <source>
        <dbReference type="PROSITE" id="PS50126"/>
    </source>
</evidence>
<dbReference type="GO" id="GO:0003700">
    <property type="term" value="F:DNA-binding transcription factor activity"/>
    <property type="evidence" value="ECO:0007669"/>
    <property type="project" value="InterPro"/>
</dbReference>
<dbReference type="Pfam" id="PF08529">
    <property type="entry name" value="NusA_N"/>
    <property type="match status" value="1"/>
</dbReference>
<dbReference type="STRING" id="443156.SAMN04489867_0502"/>
<dbReference type="InterPro" id="IPR009019">
    <property type="entry name" value="KH_sf_prok-type"/>
</dbReference>
<dbReference type="InterPro" id="IPR030842">
    <property type="entry name" value="TF_NusA_bacterial"/>
</dbReference>
<feature type="region of interest" description="Disordered" evidence="8">
    <location>
        <begin position="342"/>
        <end position="382"/>
    </location>
</feature>
<dbReference type="PROSITE" id="PS50084">
    <property type="entry name" value="KH_TYPE_1"/>
    <property type="match status" value="1"/>
</dbReference>